<name>A0A644ZPR1_9ZZZZ</name>
<dbReference type="EMBL" id="VSSQ01009923">
    <property type="protein sequence ID" value="MPM42959.1"/>
    <property type="molecule type" value="Genomic_DNA"/>
</dbReference>
<reference evidence="2" key="1">
    <citation type="submission" date="2019-08" db="EMBL/GenBank/DDBJ databases">
        <authorList>
            <person name="Kucharzyk K."/>
            <person name="Murdoch R.W."/>
            <person name="Higgins S."/>
            <person name="Loffler F."/>
        </authorList>
    </citation>
    <scope>NUCLEOTIDE SEQUENCE</scope>
</reference>
<organism evidence="2">
    <name type="scientific">bioreactor metagenome</name>
    <dbReference type="NCBI Taxonomy" id="1076179"/>
    <lineage>
        <taxon>unclassified sequences</taxon>
        <taxon>metagenomes</taxon>
        <taxon>ecological metagenomes</taxon>
    </lineage>
</organism>
<comment type="caution">
    <text evidence="2">The sequence shown here is derived from an EMBL/GenBank/DDBJ whole genome shotgun (WGS) entry which is preliminary data.</text>
</comment>
<feature type="transmembrane region" description="Helical" evidence="1">
    <location>
        <begin position="6"/>
        <end position="27"/>
    </location>
</feature>
<keyword evidence="1" id="KW-0472">Membrane</keyword>
<evidence type="ECO:0000313" key="2">
    <source>
        <dbReference type="EMBL" id="MPM42959.1"/>
    </source>
</evidence>
<keyword evidence="1" id="KW-1133">Transmembrane helix</keyword>
<gene>
    <name evidence="2" type="ORF">SDC9_89631</name>
</gene>
<accession>A0A644ZPR1</accession>
<evidence type="ECO:0000256" key="1">
    <source>
        <dbReference type="SAM" id="Phobius"/>
    </source>
</evidence>
<proteinExistence type="predicted"/>
<protein>
    <submittedName>
        <fullName evidence="2">Uncharacterized protein</fullName>
    </submittedName>
</protein>
<sequence length="123" mass="14179">MQNNKLLSISIIILAVGMFLSSIYFGYSIQKGSNIQVENAAVNSSVMNISEVANYLGMTEEEVQGIINTEKNMLESRGSYTGIMFPYFIVNDKLYFYKEQVDEWLKDISIQRKEYDTKKLFVF</sequence>
<keyword evidence="1" id="KW-0812">Transmembrane</keyword>
<dbReference type="AlphaFoldDB" id="A0A644ZPR1"/>